<proteinExistence type="predicted"/>
<evidence type="ECO:0000313" key="2">
    <source>
        <dbReference type="Proteomes" id="UP000503840"/>
    </source>
</evidence>
<comment type="caution">
    <text evidence="1">The sequence shown here is derived from an EMBL/GenBank/DDBJ whole genome shotgun (WGS) entry which is preliminary data.</text>
</comment>
<accession>A0A7J0BM22</accession>
<dbReference type="AlphaFoldDB" id="A0A7J0BM22"/>
<dbReference type="Proteomes" id="UP000503840">
    <property type="component" value="Unassembled WGS sequence"/>
</dbReference>
<keyword evidence="2" id="KW-1185">Reference proteome</keyword>
<dbReference type="EMBL" id="BLVO01000016">
    <property type="protein sequence ID" value="GFM34813.1"/>
    <property type="molecule type" value="Genomic_DNA"/>
</dbReference>
<organism evidence="1 2">
    <name type="scientific">Desulfovibrio subterraneus</name>
    <dbReference type="NCBI Taxonomy" id="2718620"/>
    <lineage>
        <taxon>Bacteria</taxon>
        <taxon>Pseudomonadati</taxon>
        <taxon>Thermodesulfobacteriota</taxon>
        <taxon>Desulfovibrionia</taxon>
        <taxon>Desulfovibrionales</taxon>
        <taxon>Desulfovibrionaceae</taxon>
        <taxon>Desulfovibrio</taxon>
    </lineage>
</organism>
<reference evidence="1 2" key="1">
    <citation type="submission" date="2020-05" db="EMBL/GenBank/DDBJ databases">
        <title>Draft genome sequence of Desulfovibrio sp. strain HN2T.</title>
        <authorList>
            <person name="Ueno A."/>
            <person name="Tamazawa S."/>
            <person name="Tamamura S."/>
            <person name="Murakami T."/>
            <person name="Kiyama T."/>
            <person name="Inomata H."/>
            <person name="Amano Y."/>
            <person name="Miyakawa K."/>
            <person name="Tamaki H."/>
            <person name="Naganuma T."/>
            <person name="Kaneko K."/>
        </authorList>
    </citation>
    <scope>NUCLEOTIDE SEQUENCE [LARGE SCALE GENOMIC DNA]</scope>
    <source>
        <strain evidence="1 2">HN2</strain>
    </source>
</reference>
<gene>
    <name evidence="1" type="ORF">DSM101010T_31780</name>
</gene>
<evidence type="ECO:0000313" key="1">
    <source>
        <dbReference type="EMBL" id="GFM34813.1"/>
    </source>
</evidence>
<protein>
    <submittedName>
        <fullName evidence="1">Uncharacterized protein</fullName>
    </submittedName>
</protein>
<name>A0A7J0BM22_9BACT</name>
<sequence length="187" mass="18817">MRGDGDLWDYCVDDPISCVDPWGLWSAPVQIGLGAATAIAYGGAKGAAYLADKLNGQGDKASREVDRIFGKHVVPINAGMAAAASGAQAVQMGVANLPGAASAVKEGAKMAATTVRNKGLDAANAVLSKPATINGAALSAGDFIAGYALPGPYEPTKAGALGFTASAIEELKNIATENKKGSDPNEK</sequence>